<dbReference type="SUPFAM" id="SSF51556">
    <property type="entry name" value="Metallo-dependent hydrolases"/>
    <property type="match status" value="1"/>
</dbReference>
<dbReference type="Proteomes" id="UP001522868">
    <property type="component" value="Unassembled WGS sequence"/>
</dbReference>
<dbReference type="InterPro" id="IPR032466">
    <property type="entry name" value="Metal_Hydrolase"/>
</dbReference>
<accession>A0ABT0IHD4</accession>
<organism evidence="1 2">
    <name type="scientific">Streptomyces lichenis</name>
    <dbReference type="NCBI Taxonomy" id="2306967"/>
    <lineage>
        <taxon>Bacteria</taxon>
        <taxon>Bacillati</taxon>
        <taxon>Actinomycetota</taxon>
        <taxon>Actinomycetes</taxon>
        <taxon>Kitasatosporales</taxon>
        <taxon>Streptomycetaceae</taxon>
        <taxon>Streptomyces</taxon>
    </lineage>
</organism>
<dbReference type="InterPro" id="IPR008257">
    <property type="entry name" value="Pept_M19"/>
</dbReference>
<sequence length="352" mass="36944">MADLQHLPYADSAAFGEPDDPPPAQAPTPAAFDLERARVLLAAQLVVDGHNTLGQQLDHTHWQDLMYGSVLLDTDIPRIRAGGVGAQFWSLHTGPDATGDSAVSATLDRIDAVTTLIASCPEALRLVTGADEMAEARDSGRIASLLGPVAGAALADSLGTLRAYHALGVRSATVAGAHWTATGLTPFGESVIREMNRLGVLVDLSGAAEETMDRVLAVTSAPVILSRSAARVLTDHPGNVSDDILRRLRANRGVCMVSFAPGQVCHDDQPASLRDVADHVEHVRALAGPESVGLAGSYGTAVDAPHTIGLEDASCYPNLIAELLHRDWSEADIAALTWGNAARVVREAKAPH</sequence>
<name>A0ABT0IHD4_9ACTN</name>
<evidence type="ECO:0000313" key="2">
    <source>
        <dbReference type="Proteomes" id="UP001522868"/>
    </source>
</evidence>
<dbReference type="RefSeq" id="WP_248636562.1">
    <property type="nucleotide sequence ID" value="NZ_JALPTH010000030.1"/>
</dbReference>
<gene>
    <name evidence="1" type="ORF">M1O15_25755</name>
</gene>
<evidence type="ECO:0000313" key="1">
    <source>
        <dbReference type="EMBL" id="MCK8680738.1"/>
    </source>
</evidence>
<dbReference type="Pfam" id="PF01244">
    <property type="entry name" value="Peptidase_M19"/>
    <property type="match status" value="1"/>
</dbReference>
<dbReference type="PROSITE" id="PS51365">
    <property type="entry name" value="RENAL_DIPEPTIDASE_2"/>
    <property type="match status" value="1"/>
</dbReference>
<dbReference type="EMBL" id="JALPTH010000030">
    <property type="protein sequence ID" value="MCK8680738.1"/>
    <property type="molecule type" value="Genomic_DNA"/>
</dbReference>
<protein>
    <submittedName>
        <fullName evidence="1">Dipeptidase</fullName>
    </submittedName>
</protein>
<keyword evidence="2" id="KW-1185">Reference proteome</keyword>
<dbReference type="PANTHER" id="PTHR10443:SF12">
    <property type="entry name" value="DIPEPTIDASE"/>
    <property type="match status" value="1"/>
</dbReference>
<dbReference type="PANTHER" id="PTHR10443">
    <property type="entry name" value="MICROSOMAL DIPEPTIDASE"/>
    <property type="match status" value="1"/>
</dbReference>
<proteinExistence type="predicted"/>
<dbReference type="Gene3D" id="3.20.20.140">
    <property type="entry name" value="Metal-dependent hydrolases"/>
    <property type="match status" value="1"/>
</dbReference>
<reference evidence="1 2" key="1">
    <citation type="submission" date="2022-04" db="EMBL/GenBank/DDBJ databases">
        <title>Streptomyces sp. nov. LCR6-01 isolated from Lichen of Dirinaria sp.</title>
        <authorList>
            <person name="Kanchanasin P."/>
            <person name="Tanasupawat S."/>
            <person name="Phongsopitanun W."/>
        </authorList>
    </citation>
    <scope>NUCLEOTIDE SEQUENCE [LARGE SCALE GENOMIC DNA]</scope>
    <source>
        <strain evidence="1 2">LCR6-01</strain>
    </source>
</reference>
<comment type="caution">
    <text evidence="1">The sequence shown here is derived from an EMBL/GenBank/DDBJ whole genome shotgun (WGS) entry which is preliminary data.</text>
</comment>